<keyword evidence="1" id="KW-1133">Transmembrane helix</keyword>
<dbReference type="Proteomes" id="UP000835052">
    <property type="component" value="Unassembled WGS sequence"/>
</dbReference>
<comment type="caution">
    <text evidence="2">The sequence shown here is derived from an EMBL/GenBank/DDBJ whole genome shotgun (WGS) entry which is preliminary data.</text>
</comment>
<evidence type="ECO:0000256" key="1">
    <source>
        <dbReference type="SAM" id="Phobius"/>
    </source>
</evidence>
<feature type="transmembrane region" description="Helical" evidence="1">
    <location>
        <begin position="58"/>
        <end position="81"/>
    </location>
</feature>
<proteinExistence type="predicted"/>
<accession>A0A8S1HKB9</accession>
<feature type="transmembrane region" description="Helical" evidence="1">
    <location>
        <begin position="122"/>
        <end position="144"/>
    </location>
</feature>
<keyword evidence="1" id="KW-0812">Transmembrane</keyword>
<dbReference type="PANTHER" id="PTHR38614:SF1">
    <property type="entry name" value="G_PROTEIN_RECEP_F1_2 DOMAIN-CONTAINING PROTEIN"/>
    <property type="match status" value="1"/>
</dbReference>
<dbReference type="Pfam" id="PF06681">
    <property type="entry name" value="DUF1182"/>
    <property type="match status" value="1"/>
</dbReference>
<dbReference type="PANTHER" id="PTHR38614">
    <property type="entry name" value="PROTEIN CBG09954"/>
    <property type="match status" value="1"/>
</dbReference>
<dbReference type="OrthoDB" id="5815944at2759"/>
<reference evidence="2" key="1">
    <citation type="submission" date="2020-10" db="EMBL/GenBank/DDBJ databases">
        <authorList>
            <person name="Kikuchi T."/>
        </authorList>
    </citation>
    <scope>NUCLEOTIDE SEQUENCE</scope>
    <source>
        <strain evidence="2">NKZ352</strain>
    </source>
</reference>
<keyword evidence="1" id="KW-0472">Membrane</keyword>
<evidence type="ECO:0000313" key="2">
    <source>
        <dbReference type="EMBL" id="CAD6195502.1"/>
    </source>
</evidence>
<organism evidence="2 3">
    <name type="scientific">Caenorhabditis auriculariae</name>
    <dbReference type="NCBI Taxonomy" id="2777116"/>
    <lineage>
        <taxon>Eukaryota</taxon>
        <taxon>Metazoa</taxon>
        <taxon>Ecdysozoa</taxon>
        <taxon>Nematoda</taxon>
        <taxon>Chromadorea</taxon>
        <taxon>Rhabditida</taxon>
        <taxon>Rhabditina</taxon>
        <taxon>Rhabditomorpha</taxon>
        <taxon>Rhabditoidea</taxon>
        <taxon>Rhabditidae</taxon>
        <taxon>Peloderinae</taxon>
        <taxon>Caenorhabditis</taxon>
    </lineage>
</organism>
<feature type="transmembrane region" description="Helical" evidence="1">
    <location>
        <begin position="164"/>
        <end position="184"/>
    </location>
</feature>
<gene>
    <name evidence="2" type="ORF">CAUJ_LOCUS11421</name>
</gene>
<name>A0A8S1HKB9_9PELO</name>
<feature type="transmembrane region" description="Helical" evidence="1">
    <location>
        <begin position="29"/>
        <end position="46"/>
    </location>
</feature>
<sequence length="374" mass="41216">MTSPGSFSLLDPTVTPFSYRDRITWEFELNASSYFLNFLLCVFLRSKKQIWGSLKSTIVFGTVGSLVQNIPLLGFQAWMVFHLQAGVEPQYTILMSIKSCLSQSRSTDTEQWSEKRNPAKITFFWVHVIVTLVLIGYSFMNFPIGVNIRNDVCKILRFSNTMEALRIVTTLGMNIAAILVNLSIMRCVSTFEQNHSESERHAAVCSPHSHPKIAVLAKTSESVGVGTRRNGTDVGEILRAARLRWATPAKGSCINTAQTPLAFGGIQSAFADQESGAKVVAEPRACLQSYQSMTAAGQNLKRDVPVPSSIGDTWYALTFLGPFLTPLSSVLSLPSTRKALISTITCGVFQKPPSKNPITVMPVHSRTITIRDDE</sequence>
<dbReference type="EMBL" id="CAJGYM010000056">
    <property type="protein sequence ID" value="CAD6195502.1"/>
    <property type="molecule type" value="Genomic_DNA"/>
</dbReference>
<dbReference type="AlphaFoldDB" id="A0A8S1HKB9"/>
<evidence type="ECO:0000313" key="3">
    <source>
        <dbReference type="Proteomes" id="UP000835052"/>
    </source>
</evidence>
<dbReference type="InterPro" id="IPR010601">
    <property type="entry name" value="DUF1182"/>
</dbReference>
<protein>
    <submittedName>
        <fullName evidence="2">Uncharacterized protein</fullName>
    </submittedName>
</protein>
<keyword evidence="3" id="KW-1185">Reference proteome</keyword>